<dbReference type="RefSeq" id="WP_155092766.1">
    <property type="nucleotide sequence ID" value="NZ_WMJX01000027.1"/>
</dbReference>
<dbReference type="EMBL" id="WMJX01000027">
    <property type="protein sequence ID" value="MTG98744.1"/>
    <property type="molecule type" value="Genomic_DNA"/>
</dbReference>
<organism evidence="2 3">
    <name type="scientific">Myroides albus</name>
    <dbReference type="NCBI Taxonomy" id="2562892"/>
    <lineage>
        <taxon>Bacteria</taxon>
        <taxon>Pseudomonadati</taxon>
        <taxon>Bacteroidota</taxon>
        <taxon>Flavobacteriia</taxon>
        <taxon>Flavobacteriales</taxon>
        <taxon>Flavobacteriaceae</taxon>
        <taxon>Myroides</taxon>
    </lineage>
</organism>
<feature type="signal peptide" evidence="1">
    <location>
        <begin position="1"/>
        <end position="22"/>
    </location>
</feature>
<dbReference type="AlphaFoldDB" id="A0A6I3LLL4"/>
<evidence type="ECO:0000313" key="2">
    <source>
        <dbReference type="EMBL" id="MTG98744.1"/>
    </source>
</evidence>
<evidence type="ECO:0008006" key="4">
    <source>
        <dbReference type="Google" id="ProtNLM"/>
    </source>
</evidence>
<proteinExistence type="predicted"/>
<keyword evidence="3" id="KW-1185">Reference proteome</keyword>
<evidence type="ECO:0000256" key="1">
    <source>
        <dbReference type="SAM" id="SignalP"/>
    </source>
</evidence>
<comment type="caution">
    <text evidence="2">The sequence shown here is derived from an EMBL/GenBank/DDBJ whole genome shotgun (WGS) entry which is preliminary data.</text>
</comment>
<reference evidence="2 3" key="1">
    <citation type="submission" date="2019-11" db="EMBL/GenBank/DDBJ databases">
        <title>Genome of Strain BIT-d1.</title>
        <authorList>
            <person name="Yang Y."/>
        </authorList>
    </citation>
    <scope>NUCLEOTIDE SEQUENCE [LARGE SCALE GENOMIC DNA]</scope>
    <source>
        <strain evidence="2 3">BIT-d1</strain>
    </source>
</reference>
<sequence length="293" mass="34042">MKKFLKPTVLSLIALAILSCSSDDNKSNDDFITQDITVLRSIHDSNYYKIKGESEFKLVSTNLIEYNYNDIAQLKNILSTDTKMKVEGDKKQETKDIIEDEIQYGENGKIKSIKTTNKTEGEIISEIVFEYDENNRIIKSFDKVDKITEVFEYNTENLPVKSIISQEGNPTSDINVYKYENGNLISAEKLQSKEDEKDITYFEYDNYNSPFKDMSVNNFSFEHDYVDGLSYAYTVKNNILAYHSEYNKDKVEIKYNYNQQNYPIQAETIEVEPSGNEFKTITKYTYQTITVIK</sequence>
<evidence type="ECO:0000313" key="3">
    <source>
        <dbReference type="Proteomes" id="UP000438760"/>
    </source>
</evidence>
<dbReference type="OrthoDB" id="1369078at2"/>
<accession>A0A6I3LLL4</accession>
<gene>
    <name evidence="2" type="ORF">GJV76_11490</name>
</gene>
<dbReference type="PROSITE" id="PS51257">
    <property type="entry name" value="PROKAR_LIPOPROTEIN"/>
    <property type="match status" value="1"/>
</dbReference>
<name>A0A6I3LLL4_9FLAO</name>
<dbReference type="Proteomes" id="UP000438760">
    <property type="component" value="Unassembled WGS sequence"/>
</dbReference>
<protein>
    <recommendedName>
        <fullName evidence="4">DUF4595 domain-containing protein</fullName>
    </recommendedName>
</protein>
<feature type="chain" id="PRO_5026339283" description="DUF4595 domain-containing protein" evidence="1">
    <location>
        <begin position="23"/>
        <end position="293"/>
    </location>
</feature>
<keyword evidence="1" id="KW-0732">Signal</keyword>